<accession>A0A1J9P759</accession>
<dbReference type="AlphaFoldDB" id="A0A1J9P759"/>
<dbReference type="Proteomes" id="UP000182235">
    <property type="component" value="Unassembled WGS sequence"/>
</dbReference>
<keyword evidence="2" id="KW-0732">Signal</keyword>
<feature type="signal peptide" evidence="2">
    <location>
        <begin position="1"/>
        <end position="17"/>
    </location>
</feature>
<evidence type="ECO:0000256" key="1">
    <source>
        <dbReference type="SAM" id="Phobius"/>
    </source>
</evidence>
<dbReference type="EMBL" id="LGRN01000400">
    <property type="protein sequence ID" value="OJD12473.1"/>
    <property type="molecule type" value="Genomic_DNA"/>
</dbReference>
<gene>
    <name evidence="3" type="ORF">AJ78_06944</name>
</gene>
<organism evidence="3 4">
    <name type="scientific">Emergomyces pasteurianus Ep9510</name>
    <dbReference type="NCBI Taxonomy" id="1447872"/>
    <lineage>
        <taxon>Eukaryota</taxon>
        <taxon>Fungi</taxon>
        <taxon>Dikarya</taxon>
        <taxon>Ascomycota</taxon>
        <taxon>Pezizomycotina</taxon>
        <taxon>Eurotiomycetes</taxon>
        <taxon>Eurotiomycetidae</taxon>
        <taxon>Onygenales</taxon>
        <taxon>Ajellomycetaceae</taxon>
        <taxon>Emergomyces</taxon>
    </lineage>
</organism>
<dbReference type="STRING" id="1447872.A0A1J9P759"/>
<feature type="transmembrane region" description="Helical" evidence="1">
    <location>
        <begin position="107"/>
        <end position="129"/>
    </location>
</feature>
<reference evidence="3 4" key="1">
    <citation type="submission" date="2015-07" db="EMBL/GenBank/DDBJ databases">
        <title>Emmonsia species relationships and genome sequence.</title>
        <authorList>
            <consortium name="The Broad Institute Genomics Platform"/>
            <person name="Cuomo C.A."/>
            <person name="Munoz J.F."/>
            <person name="Imamovic A."/>
            <person name="Priest M.E."/>
            <person name="Young S."/>
            <person name="Clay O.K."/>
            <person name="McEwen J.G."/>
        </authorList>
    </citation>
    <scope>NUCLEOTIDE SEQUENCE [LARGE SCALE GENOMIC DNA]</scope>
    <source>
        <strain evidence="3 4">UAMH 9510</strain>
    </source>
</reference>
<name>A0A1J9P759_9EURO</name>
<protein>
    <submittedName>
        <fullName evidence="3">Uncharacterized protein</fullName>
    </submittedName>
</protein>
<evidence type="ECO:0000313" key="4">
    <source>
        <dbReference type="Proteomes" id="UP000182235"/>
    </source>
</evidence>
<proteinExistence type="predicted"/>
<sequence>MLLPALLLGYLLPTLLLFQEYTDHRLADAMTILCHRTPPAGKPMADIPSLKAVYVSSFCAAAFIHIFTLSPALSRYPNLTLAKIFVPYSINISGDLRFISVSERIRSLWLADYWVIWTATMAWCVLAVWDMNRVDRARVNLRVVFVIVVLGAVALGPGATIVAVWYWREEKMAKVLFRKDWRSPTK</sequence>
<feature type="transmembrane region" description="Helical" evidence="1">
    <location>
        <begin position="141"/>
        <end position="167"/>
    </location>
</feature>
<keyword evidence="1" id="KW-1133">Transmembrane helix</keyword>
<keyword evidence="4" id="KW-1185">Reference proteome</keyword>
<keyword evidence="1" id="KW-0812">Transmembrane</keyword>
<feature type="chain" id="PRO_5012950181" evidence="2">
    <location>
        <begin position="18"/>
        <end position="186"/>
    </location>
</feature>
<feature type="transmembrane region" description="Helical" evidence="1">
    <location>
        <begin position="52"/>
        <end position="73"/>
    </location>
</feature>
<evidence type="ECO:0000256" key="2">
    <source>
        <dbReference type="SAM" id="SignalP"/>
    </source>
</evidence>
<dbReference type="VEuPathDB" id="FungiDB:AJ78_06944"/>
<comment type="caution">
    <text evidence="3">The sequence shown here is derived from an EMBL/GenBank/DDBJ whole genome shotgun (WGS) entry which is preliminary data.</text>
</comment>
<dbReference type="OrthoDB" id="72269at2759"/>
<keyword evidence="1" id="KW-0472">Membrane</keyword>
<evidence type="ECO:0000313" key="3">
    <source>
        <dbReference type="EMBL" id="OJD12473.1"/>
    </source>
</evidence>